<sequence>MPDRVASPRVAALVGPYLSGKTSLLESLLMACGAIHRKGRVEDQNTVGDASPEARERSMTIEINVVEADYLGDRWTFLDCPGSVEFQQDAVNALMVADVAVVVCDPDPARVRMAMPLLKFLDQRAIPHMIFINKVETAQVTLRELMEAMQEVSDRPLVLREIPIREDGKVTGYVDLVSERAYRYKPGERSDLIHLPEQVKDRELEARQELLESLADTNDTMLEEILEDIVPAKDEIYDTLTKDLAEDRVVPVFFGGALEDNGVVRLLKALRHETPSVDETLERRLVDSGASAPLVQVFKTVHAAHTGKMSLARVWRGPVKDGAQVGGEKIAGLFTLTSPGQPAKASEAPTGAVVGLGKLEGINTGHLLDAKGTLETDWPTPPTPLAALAVRPAKHGDDVKLSGALARLCEEDRGLKMEQNAETNELLLWGQGDIHLQVALARLARQYNVEVQSEKPLVPYQETIKKRTQQQGRFKRQTGGHGQFGDVHLEIGPLSRGAGFAFHDKITGGVVPRQYIPAVEQGVREWSRQGPLGFPVVDFEVTLYDGSFHTVDSSEQAFKTAAQMAMREGIQACAPVLLEPILKVEISVPNDATSKAQRALSTRRGQILGFDQKEGWDGWDVVHGMLPQSEMHDLIVEIRSSTMGVGTFSWTFDHLQELSGRDAEQVVERRRAMLENG</sequence>
<dbReference type="InterPro" id="IPR014721">
    <property type="entry name" value="Ribsml_uS5_D2-typ_fold_subgr"/>
</dbReference>
<proteinExistence type="predicted"/>
<reference evidence="8 9" key="1">
    <citation type="submission" date="2016-10" db="EMBL/GenBank/DDBJ databases">
        <authorList>
            <person name="de Groot N.N."/>
        </authorList>
    </citation>
    <scope>NUCLEOTIDE SEQUENCE [LARGE SCALE GENOMIC DNA]</scope>
    <source>
        <strain evidence="8 9">ATCC 700224</strain>
    </source>
</reference>
<dbReference type="PANTHER" id="PTHR43261:SF7">
    <property type="entry name" value="ELONGATION FACTOR G-LIKE PROTEIN"/>
    <property type="match status" value="1"/>
</dbReference>
<evidence type="ECO:0000256" key="2">
    <source>
        <dbReference type="ARBA" id="ARBA00022741"/>
    </source>
</evidence>
<organism evidence="8 9">
    <name type="scientific">Rhodospira trueperi</name>
    <dbReference type="NCBI Taxonomy" id="69960"/>
    <lineage>
        <taxon>Bacteria</taxon>
        <taxon>Pseudomonadati</taxon>
        <taxon>Pseudomonadota</taxon>
        <taxon>Alphaproteobacteria</taxon>
        <taxon>Rhodospirillales</taxon>
        <taxon>Rhodospirillaceae</taxon>
        <taxon>Rhodospira</taxon>
    </lineage>
</organism>
<evidence type="ECO:0000256" key="4">
    <source>
        <dbReference type="ARBA" id="ARBA00022917"/>
    </source>
</evidence>
<dbReference type="Gene3D" id="3.30.70.240">
    <property type="match status" value="1"/>
</dbReference>
<keyword evidence="4" id="KW-0648">Protein biosynthesis</keyword>
<dbReference type="NCBIfam" id="NF009379">
    <property type="entry name" value="PRK12740.1-3"/>
    <property type="match status" value="1"/>
</dbReference>
<dbReference type="Pfam" id="PF00679">
    <property type="entry name" value="EFG_C"/>
    <property type="match status" value="1"/>
</dbReference>
<gene>
    <name evidence="8" type="ORF">SAMN05421720_106176</name>
</gene>
<dbReference type="SUPFAM" id="SSF54211">
    <property type="entry name" value="Ribosomal protein S5 domain 2-like"/>
    <property type="match status" value="1"/>
</dbReference>
<dbReference type="EMBL" id="FNAP01000006">
    <property type="protein sequence ID" value="SDE41523.1"/>
    <property type="molecule type" value="Genomic_DNA"/>
</dbReference>
<dbReference type="SMART" id="SM00838">
    <property type="entry name" value="EFG_C"/>
    <property type="match status" value="1"/>
</dbReference>
<dbReference type="Proteomes" id="UP000199412">
    <property type="component" value="Unassembled WGS sequence"/>
</dbReference>
<dbReference type="CDD" id="cd03713">
    <property type="entry name" value="EFG_mtEFG_C"/>
    <property type="match status" value="1"/>
</dbReference>
<dbReference type="Pfam" id="PF14492">
    <property type="entry name" value="EFG_III"/>
    <property type="match status" value="1"/>
</dbReference>
<feature type="domain" description="Tr-type G" evidence="7">
    <location>
        <begin position="6"/>
        <end position="278"/>
    </location>
</feature>
<keyword evidence="5" id="KW-0342">GTP-binding</keyword>
<dbReference type="InterPro" id="IPR020568">
    <property type="entry name" value="Ribosomal_Su5_D2-typ_SF"/>
</dbReference>
<dbReference type="RefSeq" id="WP_092785747.1">
    <property type="nucleotide sequence ID" value="NZ_FNAP01000006.1"/>
</dbReference>
<evidence type="ECO:0000256" key="3">
    <source>
        <dbReference type="ARBA" id="ARBA00022768"/>
    </source>
</evidence>
<evidence type="ECO:0000313" key="8">
    <source>
        <dbReference type="EMBL" id="SDE41523.1"/>
    </source>
</evidence>
<dbReference type="InterPro" id="IPR027417">
    <property type="entry name" value="P-loop_NTPase"/>
</dbReference>
<dbReference type="InterPro" id="IPR000640">
    <property type="entry name" value="EFG_V-like"/>
</dbReference>
<protein>
    <recommendedName>
        <fullName evidence="1">Elongation factor G</fullName>
    </recommendedName>
</protein>
<dbReference type="Gene3D" id="2.40.30.10">
    <property type="entry name" value="Translation factors"/>
    <property type="match status" value="1"/>
</dbReference>
<dbReference type="OrthoDB" id="9802948at2"/>
<dbReference type="AlphaFoldDB" id="A0A1G7CQL4"/>
<evidence type="ECO:0000313" key="9">
    <source>
        <dbReference type="Proteomes" id="UP000199412"/>
    </source>
</evidence>
<dbReference type="InterPro" id="IPR005517">
    <property type="entry name" value="Transl_elong_EFG/EF2_IV"/>
</dbReference>
<keyword evidence="3 8" id="KW-0251">Elongation factor</keyword>
<accession>A0A1G7CQL4</accession>
<dbReference type="SUPFAM" id="SSF50447">
    <property type="entry name" value="Translation proteins"/>
    <property type="match status" value="1"/>
</dbReference>
<dbReference type="Gene3D" id="3.30.70.870">
    <property type="entry name" value="Elongation Factor G (Translational Gtpase), domain 3"/>
    <property type="match status" value="1"/>
</dbReference>
<dbReference type="InterPro" id="IPR035647">
    <property type="entry name" value="EFG_III/V"/>
</dbReference>
<dbReference type="InterPro" id="IPR035649">
    <property type="entry name" value="EFG_V"/>
</dbReference>
<dbReference type="FunFam" id="3.30.70.240:FF:000001">
    <property type="entry name" value="Elongation factor G"/>
    <property type="match status" value="1"/>
</dbReference>
<dbReference type="GO" id="GO:0003746">
    <property type="term" value="F:translation elongation factor activity"/>
    <property type="evidence" value="ECO:0007669"/>
    <property type="project" value="UniProtKB-KW"/>
</dbReference>
<dbReference type="Pfam" id="PF00009">
    <property type="entry name" value="GTP_EFTU"/>
    <property type="match status" value="1"/>
</dbReference>
<dbReference type="CDD" id="cd16262">
    <property type="entry name" value="EFG_III"/>
    <property type="match status" value="1"/>
</dbReference>
<dbReference type="InterPro" id="IPR009000">
    <property type="entry name" value="Transl_B-barrel_sf"/>
</dbReference>
<dbReference type="CDD" id="cd01434">
    <property type="entry name" value="EFG_mtEFG1_IV"/>
    <property type="match status" value="1"/>
</dbReference>
<dbReference type="SUPFAM" id="SSF52540">
    <property type="entry name" value="P-loop containing nucleoside triphosphate hydrolases"/>
    <property type="match status" value="1"/>
</dbReference>
<comment type="function">
    <text evidence="6">Catalyzes the GTP-dependent ribosomal translocation step during translation elongation. During this step, the ribosome changes from the pre-translocational (PRE) to the post-translocational (POST) state as the newly formed A-site-bound peptidyl-tRNA and P-site-bound deacylated tRNA move to the P and E sites, respectively. Catalyzes the coordinated movement of the two tRNA molecules, the mRNA and conformational changes in the ribosome.</text>
</comment>
<dbReference type="GO" id="GO:0005525">
    <property type="term" value="F:GTP binding"/>
    <property type="evidence" value="ECO:0007669"/>
    <property type="project" value="UniProtKB-KW"/>
</dbReference>
<dbReference type="InterPro" id="IPR009022">
    <property type="entry name" value="EFG_III"/>
</dbReference>
<dbReference type="NCBIfam" id="NF009891">
    <property type="entry name" value="PRK13351.1-1"/>
    <property type="match status" value="1"/>
</dbReference>
<dbReference type="PANTHER" id="PTHR43261">
    <property type="entry name" value="TRANSLATION ELONGATION FACTOR G-RELATED"/>
    <property type="match status" value="1"/>
</dbReference>
<keyword evidence="2" id="KW-0547">Nucleotide-binding</keyword>
<name>A0A1G7CQL4_9PROT</name>
<dbReference type="Gene3D" id="3.30.230.10">
    <property type="match status" value="1"/>
</dbReference>
<dbReference type="GO" id="GO:0032790">
    <property type="term" value="P:ribosome disassembly"/>
    <property type="evidence" value="ECO:0007669"/>
    <property type="project" value="TreeGrafter"/>
</dbReference>
<dbReference type="GO" id="GO:0003924">
    <property type="term" value="F:GTPase activity"/>
    <property type="evidence" value="ECO:0007669"/>
    <property type="project" value="InterPro"/>
</dbReference>
<dbReference type="InterPro" id="IPR000795">
    <property type="entry name" value="T_Tr_GTP-bd_dom"/>
</dbReference>
<evidence type="ECO:0000259" key="7">
    <source>
        <dbReference type="PROSITE" id="PS51722"/>
    </source>
</evidence>
<dbReference type="GO" id="GO:0097216">
    <property type="term" value="F:guanosine tetraphosphate binding"/>
    <property type="evidence" value="ECO:0007669"/>
    <property type="project" value="UniProtKB-ARBA"/>
</dbReference>
<dbReference type="PROSITE" id="PS51722">
    <property type="entry name" value="G_TR_2"/>
    <property type="match status" value="1"/>
</dbReference>
<keyword evidence="9" id="KW-1185">Reference proteome</keyword>
<dbReference type="InterPro" id="IPR041095">
    <property type="entry name" value="EFG_II"/>
</dbReference>
<dbReference type="CDD" id="cd04170">
    <property type="entry name" value="EF-G_bact"/>
    <property type="match status" value="1"/>
</dbReference>
<evidence type="ECO:0000256" key="1">
    <source>
        <dbReference type="ARBA" id="ARBA00017872"/>
    </source>
</evidence>
<dbReference type="Pfam" id="PF03764">
    <property type="entry name" value="EFG_IV"/>
    <property type="match status" value="1"/>
</dbReference>
<dbReference type="SUPFAM" id="SSF54980">
    <property type="entry name" value="EF-G C-terminal domain-like"/>
    <property type="match status" value="2"/>
</dbReference>
<dbReference type="SMART" id="SM00889">
    <property type="entry name" value="EFG_IV"/>
    <property type="match status" value="1"/>
</dbReference>
<dbReference type="InterPro" id="IPR047872">
    <property type="entry name" value="EFG_IV"/>
</dbReference>
<dbReference type="FunFam" id="3.30.230.10:FF:000003">
    <property type="entry name" value="Elongation factor G"/>
    <property type="match status" value="1"/>
</dbReference>
<evidence type="ECO:0000256" key="5">
    <source>
        <dbReference type="ARBA" id="ARBA00023134"/>
    </source>
</evidence>
<dbReference type="STRING" id="69960.SAMN05421720_106176"/>
<dbReference type="Gene3D" id="3.40.50.300">
    <property type="entry name" value="P-loop containing nucleotide triphosphate hydrolases"/>
    <property type="match status" value="1"/>
</dbReference>
<evidence type="ECO:0000256" key="6">
    <source>
        <dbReference type="ARBA" id="ARBA00024731"/>
    </source>
</evidence>